<evidence type="ECO:0000313" key="1">
    <source>
        <dbReference type="EMBL" id="EAX93116.1"/>
    </source>
</evidence>
<keyword evidence="2" id="KW-1185">Reference proteome</keyword>
<reference evidence="1" key="2">
    <citation type="journal article" date="2007" name="Science">
        <title>Draft genome sequence of the sexually transmitted pathogen Trichomonas vaginalis.</title>
        <authorList>
            <person name="Carlton J.M."/>
            <person name="Hirt R.P."/>
            <person name="Silva J.C."/>
            <person name="Delcher A.L."/>
            <person name="Schatz M."/>
            <person name="Zhao Q."/>
            <person name="Wortman J.R."/>
            <person name="Bidwell S.L."/>
            <person name="Alsmark U.C.M."/>
            <person name="Besteiro S."/>
            <person name="Sicheritz-Ponten T."/>
            <person name="Noel C.J."/>
            <person name="Dacks J.B."/>
            <person name="Foster P.G."/>
            <person name="Simillion C."/>
            <person name="Van de Peer Y."/>
            <person name="Miranda-Saavedra D."/>
            <person name="Barton G.J."/>
            <person name="Westrop G.D."/>
            <person name="Mueller S."/>
            <person name="Dessi D."/>
            <person name="Fiori P.L."/>
            <person name="Ren Q."/>
            <person name="Paulsen I."/>
            <person name="Zhang H."/>
            <person name="Bastida-Corcuera F.D."/>
            <person name="Simoes-Barbosa A."/>
            <person name="Brown M.T."/>
            <person name="Hayes R.D."/>
            <person name="Mukherjee M."/>
            <person name="Okumura C.Y."/>
            <person name="Schneider R."/>
            <person name="Smith A.J."/>
            <person name="Vanacova S."/>
            <person name="Villalvazo M."/>
            <person name="Haas B.J."/>
            <person name="Pertea M."/>
            <person name="Feldblyum T.V."/>
            <person name="Utterback T.R."/>
            <person name="Shu C.L."/>
            <person name="Osoegawa K."/>
            <person name="de Jong P.J."/>
            <person name="Hrdy I."/>
            <person name="Horvathova L."/>
            <person name="Zubacova Z."/>
            <person name="Dolezal P."/>
            <person name="Malik S.B."/>
            <person name="Logsdon J.M. Jr."/>
            <person name="Henze K."/>
            <person name="Gupta A."/>
            <person name="Wang C.C."/>
            <person name="Dunne R.L."/>
            <person name="Upcroft J.A."/>
            <person name="Upcroft P."/>
            <person name="White O."/>
            <person name="Salzberg S.L."/>
            <person name="Tang P."/>
            <person name="Chiu C.-H."/>
            <person name="Lee Y.-S."/>
            <person name="Embley T.M."/>
            <person name="Coombs G.H."/>
            <person name="Mottram J.C."/>
            <person name="Tachezy J."/>
            <person name="Fraser-Liggett C.M."/>
            <person name="Johnson P.J."/>
        </authorList>
    </citation>
    <scope>NUCLEOTIDE SEQUENCE [LARGE SCALE GENOMIC DNA]</scope>
    <source>
        <strain evidence="1">G3</strain>
    </source>
</reference>
<dbReference type="InParanoid" id="A2FPP0"/>
<protein>
    <submittedName>
        <fullName evidence="1">Uncharacterized protein</fullName>
    </submittedName>
</protein>
<dbReference type="VEuPathDB" id="TrichDB:TVAGG3_0774630"/>
<reference evidence="1" key="1">
    <citation type="submission" date="2006-10" db="EMBL/GenBank/DDBJ databases">
        <authorList>
            <person name="Amadeo P."/>
            <person name="Zhao Q."/>
            <person name="Wortman J."/>
            <person name="Fraser-Liggett C."/>
            <person name="Carlton J."/>
        </authorList>
    </citation>
    <scope>NUCLEOTIDE SEQUENCE</scope>
    <source>
        <strain evidence="1">G3</strain>
    </source>
</reference>
<organism evidence="1 2">
    <name type="scientific">Trichomonas vaginalis (strain ATCC PRA-98 / G3)</name>
    <dbReference type="NCBI Taxonomy" id="412133"/>
    <lineage>
        <taxon>Eukaryota</taxon>
        <taxon>Metamonada</taxon>
        <taxon>Parabasalia</taxon>
        <taxon>Trichomonadida</taxon>
        <taxon>Trichomonadidae</taxon>
        <taxon>Trichomonas</taxon>
    </lineage>
</organism>
<sequence>MAHFDRLLLDSMKREERRKQSTLEFETLESARSYEVLKAVSRINTDIDENVRLPPLAKKSSRAAAAMYKVPIDASFHFASYPSRPYKKTEKKVSAKVPIPNLNSIHKLLKHPKETTQIIQGVTKYPQAPPPINEVLDNPSLKSTKGYWLMKTYD</sequence>
<accession>A2FPP0</accession>
<dbReference type="EMBL" id="DS113929">
    <property type="protein sequence ID" value="EAX93116.1"/>
    <property type="molecule type" value="Genomic_DNA"/>
</dbReference>
<gene>
    <name evidence="1" type="ORF">TVAG_234340</name>
</gene>
<name>A2FPP0_TRIV3</name>
<dbReference type="KEGG" id="tva:4750833"/>
<dbReference type="Proteomes" id="UP000001542">
    <property type="component" value="Unassembled WGS sequence"/>
</dbReference>
<evidence type="ECO:0000313" key="2">
    <source>
        <dbReference type="Proteomes" id="UP000001542"/>
    </source>
</evidence>
<dbReference type="RefSeq" id="XP_001306046.1">
    <property type="nucleotide sequence ID" value="XM_001306045.1"/>
</dbReference>
<dbReference type="VEuPathDB" id="TrichDB:TVAG_234340"/>
<proteinExistence type="predicted"/>
<dbReference type="AlphaFoldDB" id="A2FPP0"/>